<sequence>MREHFRQHPLQTPLDVIFLARKGLAELSNREIETLLADLWNTLVSVRQ</sequence>
<evidence type="ECO:0000313" key="2">
    <source>
        <dbReference type="Proteomes" id="UP000004699"/>
    </source>
</evidence>
<dbReference type="STRING" id="565045.NOR51B_2387"/>
<proteinExistence type="predicted"/>
<dbReference type="Proteomes" id="UP000004699">
    <property type="component" value="Unassembled WGS sequence"/>
</dbReference>
<dbReference type="EMBL" id="DS999411">
    <property type="protein sequence ID" value="EED36436.1"/>
    <property type="molecule type" value="Genomic_DNA"/>
</dbReference>
<dbReference type="AlphaFoldDB" id="B8KUE4"/>
<name>B8KUE4_9GAMM</name>
<reference evidence="2" key="1">
    <citation type="journal article" date="2013" name="BMC Microbiol.">
        <title>Taxonomy and evolution of bacteriochlorophyll a-containing members of the OM60/NOR5 clade of marine gammaproteobacteria: description of Luminiphilus syltensis gen. nov., sp. nov., reclassification of Haliea rubra as Pseudohaliea rubra gen. nov., comb. nov., and emendation of Chromatocurvus halotolerans.</title>
        <authorList>
            <person name="Spring S."/>
            <person name="Riedel T."/>
            <person name="Sproer C."/>
            <person name="Yan S."/>
            <person name="Harder J."/>
            <person name="Fuchs B.M."/>
        </authorList>
    </citation>
    <scope>NUCLEOTIDE SEQUENCE [LARGE SCALE GENOMIC DNA]</scope>
    <source>
        <strain evidence="2">NOR51-B</strain>
    </source>
</reference>
<protein>
    <submittedName>
        <fullName evidence="1">Uncharacterized protein</fullName>
    </submittedName>
</protein>
<organism evidence="1 2">
    <name type="scientific">Luminiphilus syltensis NOR5-1B</name>
    <dbReference type="NCBI Taxonomy" id="565045"/>
    <lineage>
        <taxon>Bacteria</taxon>
        <taxon>Pseudomonadati</taxon>
        <taxon>Pseudomonadota</taxon>
        <taxon>Gammaproteobacteria</taxon>
        <taxon>Cellvibrionales</taxon>
        <taxon>Halieaceae</taxon>
        <taxon>Luminiphilus</taxon>
    </lineage>
</organism>
<dbReference type="HOGENOM" id="CLU_3154518_0_0_6"/>
<keyword evidence="2" id="KW-1185">Reference proteome</keyword>
<evidence type="ECO:0000313" key="1">
    <source>
        <dbReference type="EMBL" id="EED36436.1"/>
    </source>
</evidence>
<accession>B8KUE4</accession>
<gene>
    <name evidence="1" type="ORF">NOR51B_2387</name>
</gene>